<dbReference type="GeneID" id="97049455"/>
<comment type="caution">
    <text evidence="1">The sequence shown here is derived from an EMBL/GenBank/DDBJ whole genome shotgun (WGS) entry which is preliminary data.</text>
</comment>
<accession>A0A5C4R9W7</accession>
<sequence>MQTFVIALGAAPHMKLSQAGDGFTATDAPMAFDSHQAAYDYLVRHTEEDPLKGVRAEIIEDLSL</sequence>
<name>A0A5C4R9W7_9RHOB</name>
<keyword evidence="2" id="KW-1185">Reference proteome</keyword>
<organism evidence="1 2">
    <name type="scientific">Paracoccus haeundaensis</name>
    <dbReference type="NCBI Taxonomy" id="225362"/>
    <lineage>
        <taxon>Bacteria</taxon>
        <taxon>Pseudomonadati</taxon>
        <taxon>Pseudomonadota</taxon>
        <taxon>Alphaproteobacteria</taxon>
        <taxon>Rhodobacterales</taxon>
        <taxon>Paracoccaceae</taxon>
        <taxon>Paracoccus</taxon>
    </lineage>
</organism>
<dbReference type="AlphaFoldDB" id="A0A5C4R9W7"/>
<dbReference type="Proteomes" id="UP000304880">
    <property type="component" value="Unassembled WGS sequence"/>
</dbReference>
<dbReference type="EMBL" id="VDDC01000008">
    <property type="protein sequence ID" value="TNH40451.1"/>
    <property type="molecule type" value="Genomic_DNA"/>
</dbReference>
<gene>
    <name evidence="1" type="ORF">FHD67_04385</name>
</gene>
<evidence type="ECO:0000313" key="2">
    <source>
        <dbReference type="Proteomes" id="UP000304880"/>
    </source>
</evidence>
<dbReference type="RefSeq" id="WP_139597948.1">
    <property type="nucleotide sequence ID" value="NZ_VDDC01000008.1"/>
</dbReference>
<proteinExistence type="predicted"/>
<evidence type="ECO:0000313" key="1">
    <source>
        <dbReference type="EMBL" id="TNH40451.1"/>
    </source>
</evidence>
<protein>
    <submittedName>
        <fullName evidence="1">Uncharacterized protein</fullName>
    </submittedName>
</protein>
<reference evidence="1 2" key="1">
    <citation type="submission" date="2019-06" db="EMBL/GenBank/DDBJ databases">
        <authorList>
            <person name="Li J."/>
        </authorList>
    </citation>
    <scope>NUCLEOTIDE SEQUENCE [LARGE SCALE GENOMIC DNA]</scope>
    <source>
        <strain evidence="1 2">CGMCC 1.8012</strain>
    </source>
</reference>